<feature type="coiled-coil region" evidence="2">
    <location>
        <begin position="94"/>
        <end position="177"/>
    </location>
</feature>
<accession>A0A0R3SFA5</accession>
<dbReference type="Pfam" id="PF15739">
    <property type="entry name" value="TSNAXIP1_N"/>
    <property type="match status" value="1"/>
</dbReference>
<dbReference type="WBParaSite" id="HDID_0000350901-mRNA-1">
    <property type="protein sequence ID" value="HDID_0000350901-mRNA-1"/>
    <property type="gene ID" value="HDID_0000350901"/>
</dbReference>
<sequence>MGTNSASLKMYPILFANRLGSFFQGEVIPFQLYGEIFDRFISECNYYGPLLAKIKNQYEGYIEHLRQNIKEILPIKEVLWEASFNADKRISEFQNRENAEINRLKSEIDRDKVEVEMLKQESTELDQKVSKLMKQLEQKEEAYTFEADSRKLLISEVNDLNSRLNEMETMIRAQMDQDAEDPVKLKMMVG</sequence>
<dbReference type="EMBL" id="UYSG01001081">
    <property type="protein sequence ID" value="VDL34132.1"/>
    <property type="molecule type" value="Genomic_DNA"/>
</dbReference>
<proteinExistence type="predicted"/>
<evidence type="ECO:0000256" key="1">
    <source>
        <dbReference type="ARBA" id="ARBA00023054"/>
    </source>
</evidence>
<dbReference type="InterPro" id="IPR032755">
    <property type="entry name" value="TSNAXIP1_N"/>
</dbReference>
<name>A0A0R3SFA5_HYMDI</name>
<protein>
    <submittedName>
        <fullName evidence="6">TSNAXIP1_N domain-containing protein</fullName>
    </submittedName>
</protein>
<evidence type="ECO:0000256" key="2">
    <source>
        <dbReference type="SAM" id="Coils"/>
    </source>
</evidence>
<evidence type="ECO:0000313" key="4">
    <source>
        <dbReference type="EMBL" id="VDL34132.1"/>
    </source>
</evidence>
<reference evidence="4 5" key="2">
    <citation type="submission" date="2018-11" db="EMBL/GenBank/DDBJ databases">
        <authorList>
            <consortium name="Pathogen Informatics"/>
        </authorList>
    </citation>
    <scope>NUCLEOTIDE SEQUENCE [LARGE SCALE GENOMIC DNA]</scope>
</reference>
<dbReference type="AlphaFoldDB" id="A0A0R3SFA5"/>
<feature type="domain" description="Translin-associated factor X-interacting protein 1 N-terminal" evidence="3">
    <location>
        <begin position="30"/>
        <end position="109"/>
    </location>
</feature>
<dbReference type="OrthoDB" id="261426at2759"/>
<keyword evidence="1 2" id="KW-0175">Coiled coil</keyword>
<evidence type="ECO:0000313" key="6">
    <source>
        <dbReference type="WBParaSite" id="HDID_0000350901-mRNA-1"/>
    </source>
</evidence>
<gene>
    <name evidence="4" type="ORF">HDID_LOCUS3507</name>
</gene>
<reference evidence="6" key="1">
    <citation type="submission" date="2017-02" db="UniProtKB">
        <authorList>
            <consortium name="WormBaseParasite"/>
        </authorList>
    </citation>
    <scope>IDENTIFICATION</scope>
</reference>
<evidence type="ECO:0000259" key="3">
    <source>
        <dbReference type="Pfam" id="PF15739"/>
    </source>
</evidence>
<evidence type="ECO:0000313" key="5">
    <source>
        <dbReference type="Proteomes" id="UP000274504"/>
    </source>
</evidence>
<organism evidence="6">
    <name type="scientific">Hymenolepis diminuta</name>
    <name type="common">Rat tapeworm</name>
    <dbReference type="NCBI Taxonomy" id="6216"/>
    <lineage>
        <taxon>Eukaryota</taxon>
        <taxon>Metazoa</taxon>
        <taxon>Spiralia</taxon>
        <taxon>Lophotrochozoa</taxon>
        <taxon>Platyhelminthes</taxon>
        <taxon>Cestoda</taxon>
        <taxon>Eucestoda</taxon>
        <taxon>Cyclophyllidea</taxon>
        <taxon>Hymenolepididae</taxon>
        <taxon>Hymenolepis</taxon>
    </lineage>
</organism>
<dbReference type="Proteomes" id="UP000274504">
    <property type="component" value="Unassembled WGS sequence"/>
</dbReference>